<evidence type="ECO:0000313" key="6">
    <source>
        <dbReference type="EMBL" id="MBB3064871.1"/>
    </source>
</evidence>
<dbReference type="Proteomes" id="UP000581135">
    <property type="component" value="Unassembled WGS sequence"/>
</dbReference>
<feature type="transmembrane region" description="Helical" evidence="5">
    <location>
        <begin position="226"/>
        <end position="246"/>
    </location>
</feature>
<evidence type="ECO:0000256" key="4">
    <source>
        <dbReference type="ARBA" id="ARBA00023136"/>
    </source>
</evidence>
<gene>
    <name evidence="6" type="ORF">FHR98_001143</name>
</gene>
<sequence>MAAVRWMAALGRHGTTVLFGSIFLGLLLPSAASFLRPTLPAFVFLLLFISLLRVDWSALGQVLRRPFLISGLVVGLMIAAPVLTWVLLLPLPIPEGLRTGIVLMAAGPPILGATAIAFLLRLDGAVTLVVCLCCTLLTPITVPPVALILLGLDLDISLLSFMGRLGILVGVSLLLAVAVRRKVGSVVLAQNHELLDGLVVLCMVGFAVAIMEGVTDTAMVDPQRVALWTLAGLAANPLLQVLGYAGTRFLGRNRGLTVGLMMGNRNMGLLLAALPAGADPGVALFFAVAQIPMYTLPALQKRLYQRIART</sequence>
<dbReference type="InterPro" id="IPR038770">
    <property type="entry name" value="Na+/solute_symporter_sf"/>
</dbReference>
<proteinExistence type="predicted"/>
<comment type="caution">
    <text evidence="6">The sequence shown here is derived from an EMBL/GenBank/DDBJ whole genome shotgun (WGS) entry which is preliminary data.</text>
</comment>
<comment type="subcellular location">
    <subcellularLocation>
        <location evidence="1">Membrane</location>
        <topology evidence="1">Multi-pass membrane protein</topology>
    </subcellularLocation>
</comment>
<feature type="transmembrane region" description="Helical" evidence="5">
    <location>
        <begin position="100"/>
        <end position="120"/>
    </location>
</feature>
<dbReference type="GO" id="GO:0016020">
    <property type="term" value="C:membrane"/>
    <property type="evidence" value="ECO:0007669"/>
    <property type="project" value="UniProtKB-SubCell"/>
</dbReference>
<dbReference type="EMBL" id="JACHXA010000002">
    <property type="protein sequence ID" value="MBB3064871.1"/>
    <property type="molecule type" value="Genomic_DNA"/>
</dbReference>
<keyword evidence="3 5" id="KW-1133">Transmembrane helix</keyword>
<keyword evidence="7" id="KW-1185">Reference proteome</keyword>
<organism evidence="6 7">
    <name type="scientific">Limibacillus halophilus</name>
    <dbReference type="NCBI Taxonomy" id="1579333"/>
    <lineage>
        <taxon>Bacteria</taxon>
        <taxon>Pseudomonadati</taxon>
        <taxon>Pseudomonadota</taxon>
        <taxon>Alphaproteobacteria</taxon>
        <taxon>Rhodospirillales</taxon>
        <taxon>Rhodovibrionaceae</taxon>
        <taxon>Limibacillus</taxon>
    </lineage>
</organism>
<evidence type="ECO:0000256" key="1">
    <source>
        <dbReference type="ARBA" id="ARBA00004141"/>
    </source>
</evidence>
<feature type="transmembrane region" description="Helical" evidence="5">
    <location>
        <begin position="127"/>
        <end position="150"/>
    </location>
</feature>
<reference evidence="6 7" key="1">
    <citation type="submission" date="2020-08" db="EMBL/GenBank/DDBJ databases">
        <title>Genomic Encyclopedia of Type Strains, Phase III (KMG-III): the genomes of soil and plant-associated and newly described type strains.</title>
        <authorList>
            <person name="Whitman W."/>
        </authorList>
    </citation>
    <scope>NUCLEOTIDE SEQUENCE [LARGE SCALE GENOMIC DNA]</scope>
    <source>
        <strain evidence="6 7">CECT 8803</strain>
    </source>
</reference>
<dbReference type="RefSeq" id="WP_183415662.1">
    <property type="nucleotide sequence ID" value="NZ_JACHXA010000002.1"/>
</dbReference>
<keyword evidence="2 5" id="KW-0812">Transmembrane</keyword>
<feature type="transmembrane region" description="Helical" evidence="5">
    <location>
        <begin position="267"/>
        <end position="289"/>
    </location>
</feature>
<evidence type="ECO:0000256" key="3">
    <source>
        <dbReference type="ARBA" id="ARBA00022989"/>
    </source>
</evidence>
<dbReference type="AlphaFoldDB" id="A0A839SPY5"/>
<evidence type="ECO:0000256" key="2">
    <source>
        <dbReference type="ARBA" id="ARBA00022692"/>
    </source>
</evidence>
<protein>
    <submittedName>
        <fullName evidence="6">BASS family bile acid:Na+ symporter</fullName>
    </submittedName>
</protein>
<evidence type="ECO:0000313" key="7">
    <source>
        <dbReference type="Proteomes" id="UP000581135"/>
    </source>
</evidence>
<feature type="transmembrane region" description="Helical" evidence="5">
    <location>
        <begin position="42"/>
        <end position="60"/>
    </location>
</feature>
<dbReference type="Pfam" id="PF01758">
    <property type="entry name" value="SBF"/>
    <property type="match status" value="1"/>
</dbReference>
<feature type="transmembrane region" description="Helical" evidence="5">
    <location>
        <begin position="194"/>
        <end position="214"/>
    </location>
</feature>
<name>A0A839SPY5_9PROT</name>
<feature type="transmembrane region" description="Helical" evidence="5">
    <location>
        <begin position="156"/>
        <end position="179"/>
    </location>
</feature>
<accession>A0A839SPY5</accession>
<dbReference type="InterPro" id="IPR002657">
    <property type="entry name" value="BilAc:Na_symport/Acr3"/>
</dbReference>
<dbReference type="Gene3D" id="1.20.1530.20">
    <property type="match status" value="1"/>
</dbReference>
<keyword evidence="4 5" id="KW-0472">Membrane</keyword>
<evidence type="ECO:0000256" key="5">
    <source>
        <dbReference type="SAM" id="Phobius"/>
    </source>
</evidence>
<feature type="transmembrane region" description="Helical" evidence="5">
    <location>
        <begin position="67"/>
        <end position="88"/>
    </location>
</feature>